<protein>
    <submittedName>
        <fullName evidence="3">Spore Coat Protein U domain protein</fullName>
    </submittedName>
</protein>
<feature type="domain" description="Spore coat protein U/FanG" evidence="2">
    <location>
        <begin position="20"/>
        <end position="153"/>
    </location>
</feature>
<keyword evidence="3" id="KW-0946">Virion</keyword>
<evidence type="ECO:0000256" key="1">
    <source>
        <dbReference type="SAM" id="SignalP"/>
    </source>
</evidence>
<gene>
    <name evidence="3" type="ORF">CAter282_1978</name>
</gene>
<dbReference type="PANTHER" id="PTHR37089">
    <property type="entry name" value="PROTEIN U-RELATED"/>
    <property type="match status" value="1"/>
</dbReference>
<evidence type="ECO:0000313" key="4">
    <source>
        <dbReference type="Proteomes" id="UP000071778"/>
    </source>
</evidence>
<name>A0A127QI54_9BURK</name>
<dbReference type="InterPro" id="IPR053167">
    <property type="entry name" value="Spore_coat_component"/>
</dbReference>
<keyword evidence="3" id="KW-0167">Capsid protein</keyword>
<keyword evidence="1" id="KW-0732">Signal</keyword>
<organism evidence="3 4">
    <name type="scientific">Collimonas arenae</name>
    <dbReference type="NCBI Taxonomy" id="279058"/>
    <lineage>
        <taxon>Bacteria</taxon>
        <taxon>Pseudomonadati</taxon>
        <taxon>Pseudomonadota</taxon>
        <taxon>Betaproteobacteria</taxon>
        <taxon>Burkholderiales</taxon>
        <taxon>Oxalobacteraceae</taxon>
        <taxon>Collimonas</taxon>
    </lineage>
</organism>
<evidence type="ECO:0000313" key="3">
    <source>
        <dbReference type="EMBL" id="AMP09741.1"/>
    </source>
</evidence>
<dbReference type="EMBL" id="CP013235">
    <property type="protein sequence ID" value="AMP09741.1"/>
    <property type="molecule type" value="Genomic_DNA"/>
</dbReference>
<dbReference type="PANTHER" id="PTHR37089:SF3">
    <property type="entry name" value="EXPORTED PROTEIN"/>
    <property type="match status" value="1"/>
</dbReference>
<dbReference type="InterPro" id="IPR007893">
    <property type="entry name" value="Spore_coat_U/FanG"/>
</dbReference>
<dbReference type="Proteomes" id="UP000071778">
    <property type="component" value="Chromosome"/>
</dbReference>
<dbReference type="RefSeq" id="WP_061533188.1">
    <property type="nucleotide sequence ID" value="NZ_CP013233.1"/>
</dbReference>
<proteinExistence type="predicted"/>
<dbReference type="SMART" id="SM00972">
    <property type="entry name" value="SCPU"/>
    <property type="match status" value="1"/>
</dbReference>
<dbReference type="Pfam" id="PF05229">
    <property type="entry name" value="SCPU"/>
    <property type="match status" value="1"/>
</dbReference>
<dbReference type="PATRIC" id="fig|279058.17.peg.2115"/>
<sequence>MKPGLKWLAAGAMLALPLSAQALLADCTVAGSGVAFGSYASPGSTTATGTGTVTVTCTGLGLLVSYTIQLSAGNGTFATRLLKSGVTNALNYNMYTDTARTIVWGDGSAGTSTVSDSYLLSIGSNARNYTAYGLIPASQSKPAGTYTDTLTITITY</sequence>
<feature type="signal peptide" evidence="1">
    <location>
        <begin position="1"/>
        <end position="22"/>
    </location>
</feature>
<dbReference type="AlphaFoldDB" id="A0A127QI54"/>
<evidence type="ECO:0000259" key="2">
    <source>
        <dbReference type="Pfam" id="PF05229"/>
    </source>
</evidence>
<reference evidence="3 4" key="1">
    <citation type="submission" date="2015-11" db="EMBL/GenBank/DDBJ databases">
        <title>Exploring the genomic traits of fungus-feeding bacterial genus Collimonas.</title>
        <authorList>
            <person name="Song C."/>
            <person name="Schmidt R."/>
            <person name="de Jager V."/>
            <person name="Krzyzanowska D."/>
            <person name="Jongedijk E."/>
            <person name="Cankar K."/>
            <person name="Beekwilder J."/>
            <person name="van Veen A."/>
            <person name="de Boer W."/>
            <person name="van Veen J.A."/>
            <person name="Garbeva P."/>
        </authorList>
    </citation>
    <scope>NUCLEOTIDE SEQUENCE [LARGE SCALE GENOMIC DNA]</scope>
    <source>
        <strain evidence="3 4">Ter282</strain>
    </source>
</reference>
<dbReference type="OrthoDB" id="8588792at2"/>
<keyword evidence="4" id="KW-1185">Reference proteome</keyword>
<accession>A0A127QI54</accession>
<feature type="chain" id="PRO_5007277902" evidence="1">
    <location>
        <begin position="23"/>
        <end position="156"/>
    </location>
</feature>